<name>A0ACC7MQZ3_9PSED</name>
<reference evidence="1" key="1">
    <citation type="submission" date="2024-11" db="EMBL/GenBank/DDBJ databases">
        <authorList>
            <person name="Lucas J.A."/>
        </authorList>
    </citation>
    <scope>NUCLEOTIDE SEQUENCE</scope>
    <source>
        <strain evidence="1">Z 8.8</strain>
    </source>
</reference>
<evidence type="ECO:0000313" key="2">
    <source>
        <dbReference type="Proteomes" id="UP001622950"/>
    </source>
</evidence>
<sequence>MSARIFRPVQHGWPLLVAGAVSLLADQWLPKASAQGVLVVSLGIAWYLIESRQRSAIRRTLAEHPKAFSDRLVALTYSDNHGPQGQLDMAMLSEEARLQTALSRLVDAGVSVKAKAAQSSELSGLQAQSLDRQRNETDQSAAAISQMAATNQEVTQNVINTAHAASEANQLTRDGSELAGQSLRAMEAMNAAVNEIGQAVNALASETQSIGSVVDVITSIAEQTNLLALNAAIEAARAGEQGRGFAVVADEVRSLAQRTRTSTEQIHGIIASLHEGADRAVSTATRGEQISRESMQRVEAVQAALVGISQAVSRITDMSQQMASASEEQSHVTEDINQQITRIAQLCDHSAGQAKQGAAISQDLEEMAEYLHSLAERFNR</sequence>
<keyword evidence="2" id="KW-1185">Reference proteome</keyword>
<dbReference type="EMBL" id="JBJHQE010000001">
    <property type="protein sequence ID" value="MFK9079255.1"/>
    <property type="molecule type" value="Genomic_DNA"/>
</dbReference>
<accession>A0ACC7MQZ3</accession>
<organism evidence="1 2">
    <name type="scientific">Pseudomonas neuropathica</name>
    <dbReference type="NCBI Taxonomy" id="2730425"/>
    <lineage>
        <taxon>Bacteria</taxon>
        <taxon>Pseudomonadati</taxon>
        <taxon>Pseudomonadota</taxon>
        <taxon>Gammaproteobacteria</taxon>
        <taxon>Pseudomonadales</taxon>
        <taxon>Pseudomonadaceae</taxon>
        <taxon>Pseudomonas</taxon>
    </lineage>
</organism>
<comment type="caution">
    <text evidence="1">The sequence shown here is derived from an EMBL/GenBank/DDBJ whole genome shotgun (WGS) entry which is preliminary data.</text>
</comment>
<gene>
    <name evidence="1" type="ORF">ACJEBM_00995</name>
</gene>
<protein>
    <submittedName>
        <fullName evidence="1">Methyl-accepting chemotaxis protein</fullName>
    </submittedName>
</protein>
<proteinExistence type="predicted"/>
<dbReference type="Proteomes" id="UP001622950">
    <property type="component" value="Unassembled WGS sequence"/>
</dbReference>
<evidence type="ECO:0000313" key="1">
    <source>
        <dbReference type="EMBL" id="MFK9079255.1"/>
    </source>
</evidence>